<dbReference type="RefSeq" id="WP_090704238.1">
    <property type="nucleotide sequence ID" value="NZ_FNHH01000011.1"/>
</dbReference>
<gene>
    <name evidence="2" type="ORF">SAMN05421813_11129</name>
</gene>
<dbReference type="PANTHER" id="PTHR43760">
    <property type="entry name" value="ENDORIBONUCLEASE-RELATED"/>
    <property type="match status" value="1"/>
</dbReference>
<feature type="domain" description="Endoribonuclease L-PSP/chorismate mutase-like" evidence="1">
    <location>
        <begin position="40"/>
        <end position="175"/>
    </location>
</feature>
<reference evidence="3" key="1">
    <citation type="submission" date="2016-10" db="EMBL/GenBank/DDBJ databases">
        <authorList>
            <person name="Varghese N."/>
            <person name="Submissions S."/>
        </authorList>
    </citation>
    <scope>NUCLEOTIDE SEQUENCE [LARGE SCALE GENOMIC DNA]</scope>
    <source>
        <strain evidence="3">DSM 24536</strain>
    </source>
</reference>
<dbReference type="CDD" id="cd02199">
    <property type="entry name" value="YjgF_YER057c_UK114_like_1"/>
    <property type="match status" value="1"/>
</dbReference>
<keyword evidence="3" id="KW-1185">Reference proteome</keyword>
<dbReference type="InterPro" id="IPR035959">
    <property type="entry name" value="RutC-like_sf"/>
</dbReference>
<dbReference type="EMBL" id="FNHH01000011">
    <property type="protein sequence ID" value="SDM38926.1"/>
    <property type="molecule type" value="Genomic_DNA"/>
</dbReference>
<dbReference type="PANTHER" id="PTHR43760:SF1">
    <property type="entry name" value="ENDORIBONUCLEASE L-PSP_CHORISMATE MUTASE-LIKE DOMAIN-CONTAINING PROTEIN"/>
    <property type="match status" value="1"/>
</dbReference>
<dbReference type="InterPro" id="IPR013813">
    <property type="entry name" value="Endoribo_LPSP/chorism_mut-like"/>
</dbReference>
<dbReference type="STRING" id="990371.SAMN05421813_11129"/>
<evidence type="ECO:0000313" key="2">
    <source>
        <dbReference type="EMBL" id="SDM38926.1"/>
    </source>
</evidence>
<dbReference type="Gene3D" id="3.30.1330.40">
    <property type="entry name" value="RutC-like"/>
    <property type="match status" value="1"/>
</dbReference>
<sequence length="187" mass="20036">MKKYSLLFLLSVALLSCSPKQDESAKQEAAATPAVDIDARLKELNIQLVEPSVPTANFVKTVRVGNLVYTSGHGPDRAEGGPLTGRVGDDLTLEQGQEAARLTGVALLSSLKKEIGDLGKVKRVVKVLGMVQCTPEFKDQPKVMNAFSDMMVDIFGEKGKHARSAVGMSALPGNIAIEIEMIVEVED</sequence>
<evidence type="ECO:0000313" key="3">
    <source>
        <dbReference type="Proteomes" id="UP000199226"/>
    </source>
</evidence>
<dbReference type="SUPFAM" id="SSF55298">
    <property type="entry name" value="YjgF-like"/>
    <property type="match status" value="1"/>
</dbReference>
<protein>
    <submittedName>
        <fullName evidence="2">Enamine deaminase RidA, house cleaning of reactive enamine intermediates, YjgF/YER057c/UK114 family</fullName>
    </submittedName>
</protein>
<dbReference type="AlphaFoldDB" id="A0A1G9SU17"/>
<organism evidence="2 3">
    <name type="scientific">Daejeonella rubra</name>
    <dbReference type="NCBI Taxonomy" id="990371"/>
    <lineage>
        <taxon>Bacteria</taxon>
        <taxon>Pseudomonadati</taxon>
        <taxon>Bacteroidota</taxon>
        <taxon>Sphingobacteriia</taxon>
        <taxon>Sphingobacteriales</taxon>
        <taxon>Sphingobacteriaceae</taxon>
        <taxon>Daejeonella</taxon>
    </lineage>
</organism>
<dbReference type="Pfam" id="PF14588">
    <property type="entry name" value="YjgF_endoribonc"/>
    <property type="match status" value="1"/>
</dbReference>
<dbReference type="PROSITE" id="PS51257">
    <property type="entry name" value="PROKAR_LIPOPROTEIN"/>
    <property type="match status" value="1"/>
</dbReference>
<name>A0A1G9SU17_9SPHI</name>
<proteinExistence type="predicted"/>
<dbReference type="OrthoDB" id="9806350at2"/>
<dbReference type="Proteomes" id="UP000199226">
    <property type="component" value="Unassembled WGS sequence"/>
</dbReference>
<evidence type="ECO:0000259" key="1">
    <source>
        <dbReference type="Pfam" id="PF14588"/>
    </source>
</evidence>
<accession>A0A1G9SU17</accession>